<sequence>MQWQMMSKAWIAATILVFLANSEICPDRSTLFRPDETQPIQLKRVHGVMFDADIHLFELTGQNQKDTGAVLTTIDKLFEQVHPGLSSYADSPEQTAESLQPLLKVALEIVSCGQCSNKLFVLRATAGLRLLSVYKA</sequence>
<dbReference type="InterPro" id="IPR000407">
    <property type="entry name" value="GDA1_CD39_NTPase"/>
</dbReference>
<dbReference type="EMBL" id="LUCH01005594">
    <property type="protein sequence ID" value="KAF5397934.1"/>
    <property type="molecule type" value="Genomic_DNA"/>
</dbReference>
<comment type="caution">
    <text evidence="4">The sequence shown here is derived from an EMBL/GenBank/DDBJ whole genome shotgun (WGS) entry which is preliminary data.</text>
</comment>
<keyword evidence="5" id="KW-1185">Reference proteome</keyword>
<keyword evidence="2" id="KW-0378">Hydrolase</keyword>
<evidence type="ECO:0000256" key="2">
    <source>
        <dbReference type="ARBA" id="ARBA00022801"/>
    </source>
</evidence>
<dbReference type="Gene3D" id="3.30.420.40">
    <property type="match status" value="1"/>
</dbReference>
<evidence type="ECO:0000256" key="1">
    <source>
        <dbReference type="ARBA" id="ARBA00009283"/>
    </source>
</evidence>
<evidence type="ECO:0000313" key="4">
    <source>
        <dbReference type="EMBL" id="KAF5397934.1"/>
    </source>
</evidence>
<protein>
    <submittedName>
        <fullName evidence="4">Uncharacterized protein</fullName>
    </submittedName>
</protein>
<feature type="chain" id="PRO_5035224832" evidence="3">
    <location>
        <begin position="23"/>
        <end position="136"/>
    </location>
</feature>
<dbReference type="Proteomes" id="UP000748531">
    <property type="component" value="Unassembled WGS sequence"/>
</dbReference>
<evidence type="ECO:0000256" key="3">
    <source>
        <dbReference type="SAM" id="SignalP"/>
    </source>
</evidence>
<name>A0A8J4TB88_9TREM</name>
<dbReference type="Pfam" id="PF01150">
    <property type="entry name" value="GDA1_CD39"/>
    <property type="match status" value="1"/>
</dbReference>
<dbReference type="GO" id="GO:0016787">
    <property type="term" value="F:hydrolase activity"/>
    <property type="evidence" value="ECO:0007669"/>
    <property type="project" value="UniProtKB-KW"/>
</dbReference>
<gene>
    <name evidence="4" type="ORF">PHET_08995</name>
</gene>
<feature type="signal peptide" evidence="3">
    <location>
        <begin position="1"/>
        <end position="22"/>
    </location>
</feature>
<accession>A0A8J4TB88</accession>
<evidence type="ECO:0000313" key="5">
    <source>
        <dbReference type="Proteomes" id="UP000748531"/>
    </source>
</evidence>
<keyword evidence="3" id="KW-0732">Signal</keyword>
<proteinExistence type="inferred from homology"/>
<reference evidence="4" key="1">
    <citation type="submission" date="2019-05" db="EMBL/GenBank/DDBJ databases">
        <title>Annotation for the trematode Paragonimus heterotremus.</title>
        <authorList>
            <person name="Choi Y.-J."/>
        </authorList>
    </citation>
    <scope>NUCLEOTIDE SEQUENCE</scope>
    <source>
        <strain evidence="4">LC</strain>
    </source>
</reference>
<dbReference type="PANTHER" id="PTHR11782">
    <property type="entry name" value="ADENOSINE/GUANOSINE DIPHOSPHATASE"/>
    <property type="match status" value="1"/>
</dbReference>
<comment type="similarity">
    <text evidence="1">Belongs to the GDA1/CD39 NTPase family.</text>
</comment>
<dbReference type="OrthoDB" id="6372431at2759"/>
<dbReference type="AlphaFoldDB" id="A0A8J4TB88"/>
<organism evidence="4 5">
    <name type="scientific">Paragonimus heterotremus</name>
    <dbReference type="NCBI Taxonomy" id="100268"/>
    <lineage>
        <taxon>Eukaryota</taxon>
        <taxon>Metazoa</taxon>
        <taxon>Spiralia</taxon>
        <taxon>Lophotrochozoa</taxon>
        <taxon>Platyhelminthes</taxon>
        <taxon>Trematoda</taxon>
        <taxon>Digenea</taxon>
        <taxon>Plagiorchiida</taxon>
        <taxon>Troglotremata</taxon>
        <taxon>Troglotrematidae</taxon>
        <taxon>Paragonimus</taxon>
    </lineage>
</organism>